<sequence length="260" mass="28679">MKSTTTHPNPFLNLDMHFYVGSTTSVNSFESQDEGDSEDITYWQNDCEDFSEISSGISLGGFTSSESGPSSFSSVYEVVSSLCGGVDTTYDKAQTHSSTLLVKEKFKKWIFHTKGVDNCNSSSFIITNLASHRNSKLSISLITLFPTPDNLPDPSRKDFPRMKSTLNLLKRDANKFKSTSDLKDASRIQSDPKLRPKELSGFMTQPGRSGYSKRFLHASSSAAQDLDDAVLEDSYFCYRVIRNRPNETAISAIMGAGAAP</sequence>
<gene>
    <name evidence="1" type="ORF">BDQ12DRAFT_668440</name>
</gene>
<organism evidence="1 2">
    <name type="scientific">Crucibulum laeve</name>
    <dbReference type="NCBI Taxonomy" id="68775"/>
    <lineage>
        <taxon>Eukaryota</taxon>
        <taxon>Fungi</taxon>
        <taxon>Dikarya</taxon>
        <taxon>Basidiomycota</taxon>
        <taxon>Agaricomycotina</taxon>
        <taxon>Agaricomycetes</taxon>
        <taxon>Agaricomycetidae</taxon>
        <taxon>Agaricales</taxon>
        <taxon>Agaricineae</taxon>
        <taxon>Nidulariaceae</taxon>
        <taxon>Crucibulum</taxon>
    </lineage>
</organism>
<reference evidence="1 2" key="1">
    <citation type="journal article" date="2019" name="Nat. Ecol. Evol.">
        <title>Megaphylogeny resolves global patterns of mushroom evolution.</title>
        <authorList>
            <person name="Varga T."/>
            <person name="Krizsan K."/>
            <person name="Foldi C."/>
            <person name="Dima B."/>
            <person name="Sanchez-Garcia M."/>
            <person name="Sanchez-Ramirez S."/>
            <person name="Szollosi G.J."/>
            <person name="Szarkandi J.G."/>
            <person name="Papp V."/>
            <person name="Albert L."/>
            <person name="Andreopoulos W."/>
            <person name="Angelini C."/>
            <person name="Antonin V."/>
            <person name="Barry K.W."/>
            <person name="Bougher N.L."/>
            <person name="Buchanan P."/>
            <person name="Buyck B."/>
            <person name="Bense V."/>
            <person name="Catcheside P."/>
            <person name="Chovatia M."/>
            <person name="Cooper J."/>
            <person name="Damon W."/>
            <person name="Desjardin D."/>
            <person name="Finy P."/>
            <person name="Geml J."/>
            <person name="Haridas S."/>
            <person name="Hughes K."/>
            <person name="Justo A."/>
            <person name="Karasinski D."/>
            <person name="Kautmanova I."/>
            <person name="Kiss B."/>
            <person name="Kocsube S."/>
            <person name="Kotiranta H."/>
            <person name="LaButti K.M."/>
            <person name="Lechner B.E."/>
            <person name="Liimatainen K."/>
            <person name="Lipzen A."/>
            <person name="Lukacs Z."/>
            <person name="Mihaltcheva S."/>
            <person name="Morgado L.N."/>
            <person name="Niskanen T."/>
            <person name="Noordeloos M.E."/>
            <person name="Ohm R.A."/>
            <person name="Ortiz-Santana B."/>
            <person name="Ovrebo C."/>
            <person name="Racz N."/>
            <person name="Riley R."/>
            <person name="Savchenko A."/>
            <person name="Shiryaev A."/>
            <person name="Soop K."/>
            <person name="Spirin V."/>
            <person name="Szebenyi C."/>
            <person name="Tomsovsky M."/>
            <person name="Tulloss R.E."/>
            <person name="Uehling J."/>
            <person name="Grigoriev I.V."/>
            <person name="Vagvolgyi C."/>
            <person name="Papp T."/>
            <person name="Martin F.M."/>
            <person name="Miettinen O."/>
            <person name="Hibbett D.S."/>
            <person name="Nagy L.G."/>
        </authorList>
    </citation>
    <scope>NUCLEOTIDE SEQUENCE [LARGE SCALE GENOMIC DNA]</scope>
    <source>
        <strain evidence="1 2">CBS 166.37</strain>
    </source>
</reference>
<accession>A0A5C3LUC0</accession>
<name>A0A5C3LUC0_9AGAR</name>
<protein>
    <submittedName>
        <fullName evidence="1">Uncharacterized protein</fullName>
    </submittedName>
</protein>
<keyword evidence="2" id="KW-1185">Reference proteome</keyword>
<dbReference type="Proteomes" id="UP000308652">
    <property type="component" value="Unassembled WGS sequence"/>
</dbReference>
<dbReference type="EMBL" id="ML213620">
    <property type="protein sequence ID" value="TFK35568.1"/>
    <property type="molecule type" value="Genomic_DNA"/>
</dbReference>
<dbReference type="AlphaFoldDB" id="A0A5C3LUC0"/>
<evidence type="ECO:0000313" key="1">
    <source>
        <dbReference type="EMBL" id="TFK35568.1"/>
    </source>
</evidence>
<proteinExistence type="predicted"/>
<evidence type="ECO:0000313" key="2">
    <source>
        <dbReference type="Proteomes" id="UP000308652"/>
    </source>
</evidence>